<keyword evidence="3" id="KW-1185">Reference proteome</keyword>
<organism evidence="2 3">
    <name type="scientific">Paenibacillus brasilensis</name>
    <dbReference type="NCBI Taxonomy" id="128574"/>
    <lineage>
        <taxon>Bacteria</taxon>
        <taxon>Bacillati</taxon>
        <taxon>Bacillota</taxon>
        <taxon>Bacilli</taxon>
        <taxon>Bacillales</taxon>
        <taxon>Paenibacillaceae</taxon>
        <taxon>Paenibacillus</taxon>
    </lineage>
</organism>
<proteinExistence type="predicted"/>
<comment type="caution">
    <text evidence="2">The sequence shown here is derived from an EMBL/GenBank/DDBJ whole genome shotgun (WGS) entry which is preliminary data.</text>
</comment>
<name>A0ABU0KYQ9_9BACL</name>
<protein>
    <submittedName>
        <fullName evidence="2">Uncharacterized protein</fullName>
    </submittedName>
</protein>
<evidence type="ECO:0000313" key="2">
    <source>
        <dbReference type="EMBL" id="MDQ0494586.1"/>
    </source>
</evidence>
<evidence type="ECO:0000256" key="1">
    <source>
        <dbReference type="SAM" id="Phobius"/>
    </source>
</evidence>
<keyword evidence="1" id="KW-1133">Transmembrane helix</keyword>
<keyword evidence="1" id="KW-0812">Transmembrane</keyword>
<reference evidence="2 3" key="1">
    <citation type="submission" date="2023-07" db="EMBL/GenBank/DDBJ databases">
        <title>Genomic Encyclopedia of Type Strains, Phase IV (KMG-IV): sequencing the most valuable type-strain genomes for metagenomic binning, comparative biology and taxonomic classification.</title>
        <authorList>
            <person name="Goeker M."/>
        </authorList>
    </citation>
    <scope>NUCLEOTIDE SEQUENCE [LARGE SCALE GENOMIC DNA]</scope>
    <source>
        <strain evidence="2 3">DSM 14914</strain>
    </source>
</reference>
<feature type="transmembrane region" description="Helical" evidence="1">
    <location>
        <begin position="66"/>
        <end position="84"/>
    </location>
</feature>
<sequence>MIYWFFHQLNPLVPTLLICPLIAIIIGIICSFLHFRILLGVGIAIVLPLLFITTNIDTFKSNLDAWAMYGIIYALITYASFRITSRARR</sequence>
<evidence type="ECO:0000313" key="3">
    <source>
        <dbReference type="Proteomes" id="UP001242811"/>
    </source>
</evidence>
<feature type="transmembrane region" description="Helical" evidence="1">
    <location>
        <begin position="12"/>
        <end position="30"/>
    </location>
</feature>
<keyword evidence="1" id="KW-0472">Membrane</keyword>
<dbReference type="Proteomes" id="UP001242811">
    <property type="component" value="Unassembled WGS sequence"/>
</dbReference>
<feature type="transmembrane region" description="Helical" evidence="1">
    <location>
        <begin position="37"/>
        <end position="54"/>
    </location>
</feature>
<dbReference type="EMBL" id="JAUSWA010000014">
    <property type="protein sequence ID" value="MDQ0494586.1"/>
    <property type="molecule type" value="Genomic_DNA"/>
</dbReference>
<gene>
    <name evidence="2" type="ORF">QOZ95_002751</name>
</gene>
<accession>A0ABU0KYQ9</accession>